<evidence type="ECO:0000313" key="2">
    <source>
        <dbReference type="Proteomes" id="UP001153292"/>
    </source>
</evidence>
<dbReference type="EMBL" id="OU963915">
    <property type="protein sequence ID" value="CAH0403155.1"/>
    <property type="molecule type" value="Genomic_DNA"/>
</dbReference>
<dbReference type="Proteomes" id="UP001153292">
    <property type="component" value="Chromosome 22"/>
</dbReference>
<accession>A0ABN8B7T4</accession>
<keyword evidence="2" id="KW-1185">Reference proteome</keyword>
<reference evidence="1" key="1">
    <citation type="submission" date="2021-12" db="EMBL/GenBank/DDBJ databases">
        <authorList>
            <person name="King R."/>
        </authorList>
    </citation>
    <scope>NUCLEOTIDE SEQUENCE</scope>
</reference>
<sequence length="85" mass="9861">MYDLYKETTTEPISKTVYNHVLKTLNLSFKQPSVDTCQKCDRLNKQLETATSDEVKAEIKSHLQEHQNSATFAYDLKEKDKNHAK</sequence>
<organism evidence="1 2">
    <name type="scientific">Chilo suppressalis</name>
    <name type="common">Asiatic rice borer moth</name>
    <dbReference type="NCBI Taxonomy" id="168631"/>
    <lineage>
        <taxon>Eukaryota</taxon>
        <taxon>Metazoa</taxon>
        <taxon>Ecdysozoa</taxon>
        <taxon>Arthropoda</taxon>
        <taxon>Hexapoda</taxon>
        <taxon>Insecta</taxon>
        <taxon>Pterygota</taxon>
        <taxon>Neoptera</taxon>
        <taxon>Endopterygota</taxon>
        <taxon>Lepidoptera</taxon>
        <taxon>Glossata</taxon>
        <taxon>Ditrysia</taxon>
        <taxon>Pyraloidea</taxon>
        <taxon>Crambidae</taxon>
        <taxon>Crambinae</taxon>
        <taxon>Chilo</taxon>
    </lineage>
</organism>
<evidence type="ECO:0000313" key="1">
    <source>
        <dbReference type="EMBL" id="CAH0403155.1"/>
    </source>
</evidence>
<proteinExistence type="predicted"/>
<gene>
    <name evidence="1" type="ORF">CHILSU_LOCUS6417</name>
</gene>
<name>A0ABN8B7T4_CHISP</name>
<protein>
    <submittedName>
        <fullName evidence="1">Uncharacterized protein</fullName>
    </submittedName>
</protein>